<reference evidence="1" key="2">
    <citation type="journal article" date="2023" name="Microorganisms">
        <title>Genomic Characterization of Arcobacter butzleri Strains Isolated from Various Sources in Lithuania.</title>
        <authorList>
            <person name="Uljanovas D."/>
            <person name="Golz G."/>
            <person name="Fleischmann S."/>
            <person name="Kudirkiene E."/>
            <person name="Kasetiene N."/>
            <person name="Grineviciene A."/>
            <person name="Tamuleviciene E."/>
            <person name="Aksomaitiene J."/>
            <person name="Alter T."/>
            <person name="Malakauskas M."/>
        </authorList>
    </citation>
    <scope>NUCLEOTIDE SEQUENCE</scope>
    <source>
        <strain evidence="1">RCM69</strain>
    </source>
</reference>
<dbReference type="RefSeq" id="WP_301372433.1">
    <property type="nucleotide sequence ID" value="NZ_JAPZCX010000013.1"/>
</dbReference>
<comment type="caution">
    <text evidence="1">The sequence shown here is derived from an EMBL/GenBank/DDBJ whole genome shotgun (WGS) entry which is preliminary data.</text>
</comment>
<dbReference type="EMBL" id="JAPZCX010000013">
    <property type="protein sequence ID" value="MDN5071061.1"/>
    <property type="molecule type" value="Genomic_DNA"/>
</dbReference>
<evidence type="ECO:0008006" key="3">
    <source>
        <dbReference type="Google" id="ProtNLM"/>
    </source>
</evidence>
<name>A0AAW7PYK0_9BACT</name>
<gene>
    <name evidence="1" type="ORF">O8C76_08430</name>
</gene>
<organism evidence="1 2">
    <name type="scientific">Aliarcobacter butzleri</name>
    <dbReference type="NCBI Taxonomy" id="28197"/>
    <lineage>
        <taxon>Bacteria</taxon>
        <taxon>Pseudomonadati</taxon>
        <taxon>Campylobacterota</taxon>
        <taxon>Epsilonproteobacteria</taxon>
        <taxon>Campylobacterales</taxon>
        <taxon>Arcobacteraceae</taxon>
        <taxon>Aliarcobacter</taxon>
    </lineage>
</organism>
<evidence type="ECO:0000313" key="2">
    <source>
        <dbReference type="Proteomes" id="UP001170288"/>
    </source>
</evidence>
<reference evidence="1" key="1">
    <citation type="submission" date="2022-12" db="EMBL/GenBank/DDBJ databases">
        <authorList>
            <person name="Uljanovas D."/>
        </authorList>
    </citation>
    <scope>NUCLEOTIDE SEQUENCE</scope>
    <source>
        <strain evidence="1">RCM69</strain>
    </source>
</reference>
<proteinExistence type="predicted"/>
<protein>
    <recommendedName>
        <fullName evidence="3">HTH araC/xylS-type domain-containing protein</fullName>
    </recommendedName>
</protein>
<sequence>MKELSNELLLCLDKWIENVNNETINDSILCINRTDKRYIYELLKFNKAINNSCSECKIINLSNSINDNSNENIIYFDSNFIENYCEIKKLKKKKFLYINGDLMNIYKSKDYIRANIQVLDFQKYLYIGQIEPYDFLTSKLDNKIMFLILKYYFSFFTIFIKVDEEIFIKQTTYSSFMKYGKSIINIHQIEEELNLFSSREILTSRLAVFIYRLFSFDIRASITQIGRYFAKRIGSKSKVFTKKALIERKANISFENSIRAYDLQKNEKVENTKKDIANNLLNIEGEKRLDIETISKIVGLDIKIVRKLEKDVIISKI</sequence>
<dbReference type="AlphaFoldDB" id="A0AAW7PYK0"/>
<accession>A0AAW7PYK0</accession>
<evidence type="ECO:0000313" key="1">
    <source>
        <dbReference type="EMBL" id="MDN5071061.1"/>
    </source>
</evidence>
<dbReference type="Proteomes" id="UP001170288">
    <property type="component" value="Unassembled WGS sequence"/>
</dbReference>